<proteinExistence type="predicted"/>
<dbReference type="PANTHER" id="PTHR43370:SF2">
    <property type="entry name" value="ABC TRANSPORTER PERMEASE PROTEIN"/>
    <property type="match status" value="1"/>
</dbReference>
<keyword evidence="5 6" id="KW-0472">Membrane</keyword>
<evidence type="ECO:0000256" key="5">
    <source>
        <dbReference type="ARBA" id="ARBA00023136"/>
    </source>
</evidence>
<protein>
    <submittedName>
        <fullName evidence="7">ABC transporter permease</fullName>
    </submittedName>
</protein>
<dbReference type="AlphaFoldDB" id="A0A0P6WMH3"/>
<feature type="transmembrane region" description="Helical" evidence="6">
    <location>
        <begin position="143"/>
        <end position="165"/>
    </location>
</feature>
<dbReference type="RefSeq" id="WP_062422794.1">
    <property type="nucleotide sequence ID" value="NZ_BBYA01000011.1"/>
</dbReference>
<evidence type="ECO:0000313" key="8">
    <source>
        <dbReference type="Proteomes" id="UP000050430"/>
    </source>
</evidence>
<keyword evidence="3 6" id="KW-0812">Transmembrane</keyword>
<keyword evidence="8" id="KW-1185">Reference proteome</keyword>
<feature type="transmembrane region" description="Helical" evidence="6">
    <location>
        <begin position="100"/>
        <end position="123"/>
    </location>
</feature>
<organism evidence="7 8">
    <name type="scientific">Leptolinea tardivitalis</name>
    <dbReference type="NCBI Taxonomy" id="229920"/>
    <lineage>
        <taxon>Bacteria</taxon>
        <taxon>Bacillati</taxon>
        <taxon>Chloroflexota</taxon>
        <taxon>Anaerolineae</taxon>
        <taxon>Anaerolineales</taxon>
        <taxon>Anaerolineaceae</taxon>
        <taxon>Leptolinea</taxon>
    </lineage>
</organism>
<accession>A0A0P6WMH3</accession>
<dbReference type="CDD" id="cd06580">
    <property type="entry name" value="TM_PBP1_transp_TpRbsC_like"/>
    <property type="match status" value="1"/>
</dbReference>
<feature type="transmembrane region" description="Helical" evidence="6">
    <location>
        <begin position="196"/>
        <end position="218"/>
    </location>
</feature>
<name>A0A0P6WMH3_9CHLR</name>
<dbReference type="GO" id="GO:0022857">
    <property type="term" value="F:transmembrane transporter activity"/>
    <property type="evidence" value="ECO:0007669"/>
    <property type="project" value="InterPro"/>
</dbReference>
<dbReference type="Gene3D" id="1.10.3470.10">
    <property type="entry name" value="ABC transporter involved in vitamin B12 uptake, BtuC"/>
    <property type="match status" value="1"/>
</dbReference>
<dbReference type="Proteomes" id="UP000050430">
    <property type="component" value="Unassembled WGS sequence"/>
</dbReference>
<evidence type="ECO:0000256" key="1">
    <source>
        <dbReference type="ARBA" id="ARBA00004651"/>
    </source>
</evidence>
<evidence type="ECO:0000256" key="6">
    <source>
        <dbReference type="SAM" id="Phobius"/>
    </source>
</evidence>
<feature type="transmembrane region" description="Helical" evidence="6">
    <location>
        <begin position="275"/>
        <end position="293"/>
    </location>
</feature>
<comment type="caution">
    <text evidence="7">The sequence shown here is derived from an EMBL/GenBank/DDBJ whole genome shotgun (WGS) entry which is preliminary data.</text>
</comment>
<dbReference type="STRING" id="229920.ADM99_12295"/>
<dbReference type="Pfam" id="PF02653">
    <property type="entry name" value="BPD_transp_2"/>
    <property type="match status" value="1"/>
</dbReference>
<comment type="subcellular location">
    <subcellularLocation>
        <location evidence="1">Cell membrane</location>
        <topology evidence="1">Multi-pass membrane protein</topology>
    </subcellularLocation>
</comment>
<evidence type="ECO:0000313" key="7">
    <source>
        <dbReference type="EMBL" id="KPL71057.1"/>
    </source>
</evidence>
<feature type="transmembrane region" description="Helical" evidence="6">
    <location>
        <begin position="39"/>
        <end position="60"/>
    </location>
</feature>
<dbReference type="InterPro" id="IPR001851">
    <property type="entry name" value="ABC_transp_permease"/>
</dbReference>
<evidence type="ECO:0000256" key="3">
    <source>
        <dbReference type="ARBA" id="ARBA00022692"/>
    </source>
</evidence>
<reference evidence="7 8" key="1">
    <citation type="submission" date="2015-07" db="EMBL/GenBank/DDBJ databases">
        <title>Genome sequence of Leptolinea tardivitalis DSM 16556.</title>
        <authorList>
            <person name="Hemp J."/>
            <person name="Ward L.M."/>
            <person name="Pace L.A."/>
            <person name="Fischer W.W."/>
        </authorList>
    </citation>
    <scope>NUCLEOTIDE SEQUENCE [LARGE SCALE GENOMIC DNA]</scope>
    <source>
        <strain evidence="7 8">YMTK-2</strain>
    </source>
</reference>
<dbReference type="InterPro" id="IPR037294">
    <property type="entry name" value="ABC_BtuC-like"/>
</dbReference>
<evidence type="ECO:0000256" key="2">
    <source>
        <dbReference type="ARBA" id="ARBA00022475"/>
    </source>
</evidence>
<sequence>MNQVFTLGAIVGILTSAIRLATPYLYAGIGEAFAQSSGVVNLGVDGIMLISAFSAFYVVLNTGNLWLGLLTAILVGLVMGLLMSLISVTLKAEQGISGIGLHMFGLGLSSLLFNVLVGTVKTITGFPSIKIPLLGDIPIVGEIFFNHSILVYGAFLLVPVAWWILDKTSWGLRIKSVGQNPAAADSLGVSVDRTRYISVCIGAMLAGVAGASLSISLLDLFQDNLTAGMGFIAVALVYFGGWKPLGIMGGALLFSTVNAFQLWMQVLGVNIPSDVAVMLPYLLTIAALAVTVNRARQPAALNKPFERGES</sequence>
<dbReference type="EMBL" id="LGCK01000012">
    <property type="protein sequence ID" value="KPL71057.1"/>
    <property type="molecule type" value="Genomic_DNA"/>
</dbReference>
<keyword evidence="4 6" id="KW-1133">Transmembrane helix</keyword>
<gene>
    <name evidence="7" type="ORF">ADM99_12295</name>
</gene>
<feature type="transmembrane region" description="Helical" evidence="6">
    <location>
        <begin position="66"/>
        <end position="88"/>
    </location>
</feature>
<dbReference type="GO" id="GO:0005886">
    <property type="term" value="C:plasma membrane"/>
    <property type="evidence" value="ECO:0007669"/>
    <property type="project" value="UniProtKB-SubCell"/>
</dbReference>
<dbReference type="PANTHER" id="PTHR43370">
    <property type="entry name" value="SUGAR ABC TRANSPORTER INTEGRAL MEMBRANE PROTEIN-RELATED"/>
    <property type="match status" value="1"/>
</dbReference>
<dbReference type="OrthoDB" id="9792579at2"/>
<keyword evidence="2" id="KW-1003">Cell membrane</keyword>
<feature type="transmembrane region" description="Helical" evidence="6">
    <location>
        <begin position="6"/>
        <end position="27"/>
    </location>
</feature>
<evidence type="ECO:0000256" key="4">
    <source>
        <dbReference type="ARBA" id="ARBA00022989"/>
    </source>
</evidence>